<feature type="compositionally biased region" description="Low complexity" evidence="2">
    <location>
        <begin position="586"/>
        <end position="599"/>
    </location>
</feature>
<feature type="coiled-coil region" evidence="1">
    <location>
        <begin position="311"/>
        <end position="496"/>
    </location>
</feature>
<protein>
    <submittedName>
        <fullName evidence="3">Uncharacterized protein</fullName>
    </submittedName>
</protein>
<evidence type="ECO:0000313" key="3">
    <source>
        <dbReference type="EMBL" id="CAD8500834.1"/>
    </source>
</evidence>
<keyword evidence="1" id="KW-0175">Coiled coil</keyword>
<organism evidence="3">
    <name type="scientific">Hanusia phi</name>
    <dbReference type="NCBI Taxonomy" id="3032"/>
    <lineage>
        <taxon>Eukaryota</taxon>
        <taxon>Cryptophyceae</taxon>
        <taxon>Pyrenomonadales</taxon>
        <taxon>Geminigeraceae</taxon>
        <taxon>Hanusia</taxon>
    </lineage>
</organism>
<reference evidence="3" key="1">
    <citation type="submission" date="2021-01" db="EMBL/GenBank/DDBJ databases">
        <authorList>
            <person name="Corre E."/>
            <person name="Pelletier E."/>
            <person name="Niang G."/>
            <person name="Scheremetjew M."/>
            <person name="Finn R."/>
            <person name="Kale V."/>
            <person name="Holt S."/>
            <person name="Cochrane G."/>
            <person name="Meng A."/>
            <person name="Brown T."/>
            <person name="Cohen L."/>
        </authorList>
    </citation>
    <scope>NUCLEOTIDE SEQUENCE</scope>
    <source>
        <strain evidence="3">CCMP325</strain>
    </source>
</reference>
<feature type="coiled-coil region" evidence="1">
    <location>
        <begin position="173"/>
        <end position="257"/>
    </location>
</feature>
<dbReference type="AlphaFoldDB" id="A0A7S0F5L7"/>
<evidence type="ECO:0000256" key="2">
    <source>
        <dbReference type="SAM" id="MobiDB-lite"/>
    </source>
</evidence>
<sequence length="656" mass="75877">MQKEMKEIVKNLKAQLEAQQERAMLQSQEELAVYHHNELVERDGVISRLKDELKSAERNLESCKRHRDSLQDELNNEREKSAREFHQRCLLESRLQSASLDAENSNKNFGMIKSQLLQEIEQLKMGRRQEAAEFEEQLTEIAEKMTASAKQWNSERGMLKDEISSVKKENQILIKAKMEVEEALKAAAEKEAQLQNTILEIEDRLNLFALQRQQDLRDAERKTEELSELVAKTRDRNHEMSEELKDFQNIARAQKAEISSLRMSLQDESVRNQSEKKNLLGQVNALKDQILKSKNLLEESMHDTKQLANEKVEMSAEIEFEKKRRRDAESQSNSLKKAIEETKSQIDQLRLANQKQKEENLELKKHEESYRKSIKSLKAELERQCVLTDKLREEMLVQQNKDADNQNQLNILRKKLESLSKQKTEMKSEREQEQEQMQLHMSRMEEKEKSLSSRIVELEQQESNLMRMVEGLRNDTAAAEDEVKAVRAEMSEKQQTFSEVEKALQARLLKSHKLVEEVETSPAQERILKFEAEAKCRRLQEELDDLTTLLHVKHIKNRNGEVVDLEDGDVRRAAQNRSGSGEHEASMSGGWMMSSPPAGTKSVTFSSQLEPSSVKSLREEFSSFLSSEGIEPSRSKKSSVTSVSSFMANAHKEIRR</sequence>
<proteinExistence type="predicted"/>
<feature type="region of interest" description="Disordered" evidence="2">
    <location>
        <begin position="625"/>
        <end position="656"/>
    </location>
</feature>
<name>A0A7S0F5L7_9CRYP</name>
<gene>
    <name evidence="3" type="ORF">HPHI1048_LOCUS19559</name>
</gene>
<accession>A0A7S0F5L7</accession>
<feature type="coiled-coil region" evidence="1">
    <location>
        <begin position="2"/>
        <end position="80"/>
    </location>
</feature>
<feature type="region of interest" description="Disordered" evidence="2">
    <location>
        <begin position="569"/>
        <end position="609"/>
    </location>
</feature>
<dbReference type="EMBL" id="HBEO01028898">
    <property type="protein sequence ID" value="CAD8500834.1"/>
    <property type="molecule type" value="Transcribed_RNA"/>
</dbReference>
<evidence type="ECO:0000256" key="1">
    <source>
        <dbReference type="SAM" id="Coils"/>
    </source>
</evidence>